<proteinExistence type="predicted"/>
<comment type="caution">
    <text evidence="2">The sequence shown here is derived from an EMBL/GenBank/DDBJ whole genome shotgun (WGS) entry which is preliminary data.</text>
</comment>
<evidence type="ECO:0000313" key="2">
    <source>
        <dbReference type="EMBL" id="KAK1653187.1"/>
    </source>
</evidence>
<gene>
    <name evidence="2" type="ORF">QYE76_070992</name>
</gene>
<keyword evidence="3" id="KW-1185">Reference proteome</keyword>
<feature type="domain" description="F-box" evidence="1">
    <location>
        <begin position="5"/>
        <end position="53"/>
    </location>
</feature>
<dbReference type="InterPro" id="IPR053781">
    <property type="entry name" value="F-box_AtFBL13-like"/>
</dbReference>
<organism evidence="2 3">
    <name type="scientific">Lolium multiflorum</name>
    <name type="common">Italian ryegrass</name>
    <name type="synonym">Lolium perenne subsp. multiflorum</name>
    <dbReference type="NCBI Taxonomy" id="4521"/>
    <lineage>
        <taxon>Eukaryota</taxon>
        <taxon>Viridiplantae</taxon>
        <taxon>Streptophyta</taxon>
        <taxon>Embryophyta</taxon>
        <taxon>Tracheophyta</taxon>
        <taxon>Spermatophyta</taxon>
        <taxon>Magnoliopsida</taxon>
        <taxon>Liliopsida</taxon>
        <taxon>Poales</taxon>
        <taxon>Poaceae</taxon>
        <taxon>BOP clade</taxon>
        <taxon>Pooideae</taxon>
        <taxon>Poodae</taxon>
        <taxon>Poeae</taxon>
        <taxon>Poeae Chloroplast Group 2 (Poeae type)</taxon>
        <taxon>Loliodinae</taxon>
        <taxon>Loliinae</taxon>
        <taxon>Lolium</taxon>
    </lineage>
</organism>
<dbReference type="CDD" id="cd22160">
    <property type="entry name" value="F-box_AtFBL13-like"/>
    <property type="match status" value="1"/>
</dbReference>
<dbReference type="Proteomes" id="UP001231189">
    <property type="component" value="Unassembled WGS sequence"/>
</dbReference>
<dbReference type="PROSITE" id="PS50181">
    <property type="entry name" value="FBOX"/>
    <property type="match status" value="1"/>
</dbReference>
<evidence type="ECO:0000313" key="3">
    <source>
        <dbReference type="Proteomes" id="UP001231189"/>
    </source>
</evidence>
<dbReference type="SUPFAM" id="SSF52047">
    <property type="entry name" value="RNI-like"/>
    <property type="match status" value="1"/>
</dbReference>
<dbReference type="PANTHER" id="PTHR34223">
    <property type="entry name" value="OS11G0201299 PROTEIN"/>
    <property type="match status" value="1"/>
</dbReference>
<reference evidence="2" key="1">
    <citation type="submission" date="2023-07" db="EMBL/GenBank/DDBJ databases">
        <title>A chromosome-level genome assembly of Lolium multiflorum.</title>
        <authorList>
            <person name="Chen Y."/>
            <person name="Copetti D."/>
            <person name="Kolliker R."/>
            <person name="Studer B."/>
        </authorList>
    </citation>
    <scope>NUCLEOTIDE SEQUENCE</scope>
    <source>
        <strain evidence="2">02402/16</strain>
        <tissue evidence="2">Leaf</tissue>
    </source>
</reference>
<dbReference type="InterPro" id="IPR053197">
    <property type="entry name" value="F-box_SCFL_complex_component"/>
</dbReference>
<dbReference type="AlphaFoldDB" id="A0AAD8SL82"/>
<accession>A0AAD8SL82</accession>
<protein>
    <recommendedName>
        <fullName evidence="1">F-box domain-containing protein</fullName>
    </recommendedName>
</protein>
<evidence type="ECO:0000259" key="1">
    <source>
        <dbReference type="PROSITE" id="PS50181"/>
    </source>
</evidence>
<dbReference type="Pfam" id="PF00646">
    <property type="entry name" value="F-box"/>
    <property type="match status" value="1"/>
</dbReference>
<dbReference type="InterPro" id="IPR001810">
    <property type="entry name" value="F-box_dom"/>
</dbReference>
<dbReference type="SUPFAM" id="SSF81383">
    <property type="entry name" value="F-box domain"/>
    <property type="match status" value="1"/>
</dbReference>
<dbReference type="Gene3D" id="1.20.1280.50">
    <property type="match status" value="1"/>
</dbReference>
<name>A0AAD8SL82_LOLMU</name>
<sequence>MASGVDRISALPDDVLHHVLGFLPAQDVVQTCVLARRWRGVWRSVTSLRFTGANGWGSNDRFAQFVDHLLLHLWCAGGLDAPLDTCDFDFDSDGFMQSPANEQHAGRWIHQLVSRVRALRIRVVEDFMEPSPLFQDLHPVSQHLTRLELIGVGVNDKVVDFSGCPALVELNMEDCDVFLQKILSPSLKHLRIARCYASEYYRILMSLPALVSLELIQFHRGRVPLLERLPQLDRAIVVLNEECNDQCYQDRFDGCGDESETCDGCYYYYGDPEYPQSEPFYDRNNSIFLKGLSEATCLELSAEYDVIVFNRDLRWCPTFTKLKTLFLNDWCLAAHHNALICFLQHAPILEKLTIKLSKTPPRVIETEGVYKPLGQSVASDRLKMVEIRCANVDMRVHKILSVLTTYGIPLEKINIQHTSRIPGSECFNFVCTGFS</sequence>
<dbReference type="InterPro" id="IPR032675">
    <property type="entry name" value="LRR_dom_sf"/>
</dbReference>
<dbReference type="PANTHER" id="PTHR34223:SF22">
    <property type="entry name" value="OS11G0208300 PROTEIN"/>
    <property type="match status" value="1"/>
</dbReference>
<dbReference type="InterPro" id="IPR036047">
    <property type="entry name" value="F-box-like_dom_sf"/>
</dbReference>
<dbReference type="Gene3D" id="3.80.10.10">
    <property type="entry name" value="Ribonuclease Inhibitor"/>
    <property type="match status" value="1"/>
</dbReference>
<dbReference type="SMART" id="SM00256">
    <property type="entry name" value="FBOX"/>
    <property type="match status" value="1"/>
</dbReference>
<dbReference type="EMBL" id="JAUUTY010000004">
    <property type="protein sequence ID" value="KAK1653187.1"/>
    <property type="molecule type" value="Genomic_DNA"/>
</dbReference>